<dbReference type="AlphaFoldDB" id="A0A1E5VFY9"/>
<evidence type="ECO:0000313" key="1">
    <source>
        <dbReference type="EMBL" id="OEL24046.1"/>
    </source>
</evidence>
<proteinExistence type="predicted"/>
<dbReference type="InterPro" id="IPR011009">
    <property type="entry name" value="Kinase-like_dom_sf"/>
</dbReference>
<dbReference type="EMBL" id="LWDX02040908">
    <property type="protein sequence ID" value="OEL24046.1"/>
    <property type="molecule type" value="Genomic_DNA"/>
</dbReference>
<dbReference type="Proteomes" id="UP000095767">
    <property type="component" value="Unassembled WGS sequence"/>
</dbReference>
<keyword evidence="2" id="KW-1185">Reference proteome</keyword>
<dbReference type="OrthoDB" id="689277at2759"/>
<protein>
    <recommendedName>
        <fullName evidence="3">Protein kinase domain-containing protein</fullName>
    </recommendedName>
</protein>
<reference evidence="1 2" key="1">
    <citation type="submission" date="2016-09" db="EMBL/GenBank/DDBJ databases">
        <title>The draft genome of Dichanthelium oligosanthes: A C3 panicoid grass species.</title>
        <authorList>
            <person name="Studer A.J."/>
            <person name="Schnable J.C."/>
            <person name="Brutnell T.P."/>
        </authorList>
    </citation>
    <scope>NUCLEOTIDE SEQUENCE [LARGE SCALE GENOMIC DNA]</scope>
    <source>
        <strain evidence="2">cv. Kellogg 1175</strain>
        <tissue evidence="1">Leaf</tissue>
    </source>
</reference>
<dbReference type="Gene3D" id="3.30.200.20">
    <property type="entry name" value="Phosphorylase Kinase, domain 1"/>
    <property type="match status" value="1"/>
</dbReference>
<evidence type="ECO:0008006" key="3">
    <source>
        <dbReference type="Google" id="ProtNLM"/>
    </source>
</evidence>
<name>A0A1E5VFY9_9POAL</name>
<dbReference type="PANTHER" id="PTHR45707:SF71">
    <property type="entry name" value="PROTEIN KINASE DOMAIN-CONTAINING PROTEIN"/>
    <property type="match status" value="1"/>
</dbReference>
<evidence type="ECO:0000313" key="2">
    <source>
        <dbReference type="Proteomes" id="UP000095767"/>
    </source>
</evidence>
<dbReference type="PANTHER" id="PTHR45707">
    <property type="entry name" value="C2 CALCIUM/LIPID-BINDING PLANT PHOSPHORIBOSYLTRANSFERASE FAMILY PROTEIN"/>
    <property type="match status" value="1"/>
</dbReference>
<dbReference type="SUPFAM" id="SSF56112">
    <property type="entry name" value="Protein kinase-like (PK-like)"/>
    <property type="match status" value="1"/>
</dbReference>
<accession>A0A1E5VFY9</accession>
<gene>
    <name evidence="1" type="ORF">BAE44_0014935</name>
</gene>
<comment type="caution">
    <text evidence="1">The sequence shown here is derived from an EMBL/GenBank/DDBJ whole genome shotgun (WGS) entry which is preliminary data.</text>
</comment>
<sequence length="124" mass="14330">MTSLISNYLVQVVLGVLPNGRAIAVKKLDPLLPGLQDKQYENEVYHLMKLKHPKIMLSVGYCYEIKNECVEHNGRYIFAERHERLLCLEYLNHGGLDRYISGMCNFSPFEITFMCLIIAPRLLL</sequence>
<organism evidence="1 2">
    <name type="scientific">Dichanthelium oligosanthes</name>
    <dbReference type="NCBI Taxonomy" id="888268"/>
    <lineage>
        <taxon>Eukaryota</taxon>
        <taxon>Viridiplantae</taxon>
        <taxon>Streptophyta</taxon>
        <taxon>Embryophyta</taxon>
        <taxon>Tracheophyta</taxon>
        <taxon>Spermatophyta</taxon>
        <taxon>Magnoliopsida</taxon>
        <taxon>Liliopsida</taxon>
        <taxon>Poales</taxon>
        <taxon>Poaceae</taxon>
        <taxon>PACMAD clade</taxon>
        <taxon>Panicoideae</taxon>
        <taxon>Panicodae</taxon>
        <taxon>Paniceae</taxon>
        <taxon>Dichantheliinae</taxon>
        <taxon>Dichanthelium</taxon>
    </lineage>
</organism>